<keyword evidence="4" id="KW-1185">Reference proteome</keyword>
<feature type="domain" description="Integrase catalytic" evidence="2">
    <location>
        <begin position="1"/>
        <end position="96"/>
    </location>
</feature>
<evidence type="ECO:0000256" key="1">
    <source>
        <dbReference type="SAM" id="Coils"/>
    </source>
</evidence>
<dbReference type="InterPro" id="IPR056924">
    <property type="entry name" value="SH3_Tf2-1"/>
</dbReference>
<organism evidence="3 4">
    <name type="scientific">Dendrobium catenatum</name>
    <dbReference type="NCBI Taxonomy" id="906689"/>
    <lineage>
        <taxon>Eukaryota</taxon>
        <taxon>Viridiplantae</taxon>
        <taxon>Streptophyta</taxon>
        <taxon>Embryophyta</taxon>
        <taxon>Tracheophyta</taxon>
        <taxon>Spermatophyta</taxon>
        <taxon>Magnoliopsida</taxon>
        <taxon>Liliopsida</taxon>
        <taxon>Asparagales</taxon>
        <taxon>Orchidaceae</taxon>
        <taxon>Epidendroideae</taxon>
        <taxon>Malaxideae</taxon>
        <taxon>Dendrobiinae</taxon>
        <taxon>Dendrobium</taxon>
    </lineage>
</organism>
<evidence type="ECO:0000313" key="4">
    <source>
        <dbReference type="Proteomes" id="UP000233837"/>
    </source>
</evidence>
<dbReference type="EMBL" id="KZ502843">
    <property type="protein sequence ID" value="PKU72104.1"/>
    <property type="molecule type" value="Genomic_DNA"/>
</dbReference>
<dbReference type="STRING" id="906689.A0A2I0W8W5"/>
<reference evidence="3 4" key="1">
    <citation type="journal article" date="2016" name="Sci. Rep.">
        <title>The Dendrobium catenatum Lindl. genome sequence provides insights into polysaccharide synthase, floral development and adaptive evolution.</title>
        <authorList>
            <person name="Zhang G.Q."/>
            <person name="Xu Q."/>
            <person name="Bian C."/>
            <person name="Tsai W.C."/>
            <person name="Yeh C.M."/>
            <person name="Liu K.W."/>
            <person name="Yoshida K."/>
            <person name="Zhang L.S."/>
            <person name="Chang S.B."/>
            <person name="Chen F."/>
            <person name="Shi Y."/>
            <person name="Su Y.Y."/>
            <person name="Zhang Y.Q."/>
            <person name="Chen L.J."/>
            <person name="Yin Y."/>
            <person name="Lin M."/>
            <person name="Huang H."/>
            <person name="Deng H."/>
            <person name="Wang Z.W."/>
            <person name="Zhu S.L."/>
            <person name="Zhao X."/>
            <person name="Deng C."/>
            <person name="Niu S.C."/>
            <person name="Huang J."/>
            <person name="Wang M."/>
            <person name="Liu G.H."/>
            <person name="Yang H.J."/>
            <person name="Xiao X.J."/>
            <person name="Hsiao Y.Y."/>
            <person name="Wu W.L."/>
            <person name="Chen Y.Y."/>
            <person name="Mitsuda N."/>
            <person name="Ohme-Takagi M."/>
            <person name="Luo Y.B."/>
            <person name="Van de Peer Y."/>
            <person name="Liu Z.J."/>
        </authorList>
    </citation>
    <scope>NUCLEOTIDE SEQUENCE [LARGE SCALE GENOMIC DNA]</scope>
    <source>
        <tissue evidence="3">The whole plant</tissue>
    </source>
</reference>
<reference evidence="3 4" key="2">
    <citation type="journal article" date="2017" name="Nature">
        <title>The Apostasia genome and the evolution of orchids.</title>
        <authorList>
            <person name="Zhang G.Q."/>
            <person name="Liu K.W."/>
            <person name="Li Z."/>
            <person name="Lohaus R."/>
            <person name="Hsiao Y.Y."/>
            <person name="Niu S.C."/>
            <person name="Wang J.Y."/>
            <person name="Lin Y.C."/>
            <person name="Xu Q."/>
            <person name="Chen L.J."/>
            <person name="Yoshida K."/>
            <person name="Fujiwara S."/>
            <person name="Wang Z.W."/>
            <person name="Zhang Y.Q."/>
            <person name="Mitsuda N."/>
            <person name="Wang M."/>
            <person name="Liu G.H."/>
            <person name="Pecoraro L."/>
            <person name="Huang H.X."/>
            <person name="Xiao X.J."/>
            <person name="Lin M."/>
            <person name="Wu X.Y."/>
            <person name="Wu W.L."/>
            <person name="Chen Y.Y."/>
            <person name="Chang S.B."/>
            <person name="Sakamoto S."/>
            <person name="Ohme-Takagi M."/>
            <person name="Yagi M."/>
            <person name="Zeng S.J."/>
            <person name="Shen C.Y."/>
            <person name="Yeh C.M."/>
            <person name="Luo Y.B."/>
            <person name="Tsai W.C."/>
            <person name="Van de Peer Y."/>
            <person name="Liu Z.J."/>
        </authorList>
    </citation>
    <scope>NUCLEOTIDE SEQUENCE [LARGE SCALE GENOMIC DNA]</scope>
    <source>
        <tissue evidence="3">The whole plant</tissue>
    </source>
</reference>
<protein>
    <recommendedName>
        <fullName evidence="2">Integrase catalytic domain-containing protein</fullName>
    </recommendedName>
</protein>
<dbReference type="PROSITE" id="PS50994">
    <property type="entry name" value="INTEGRASE"/>
    <property type="match status" value="1"/>
</dbReference>
<dbReference type="Gene3D" id="3.30.420.10">
    <property type="entry name" value="Ribonuclease H-like superfamily/Ribonuclease H"/>
    <property type="match status" value="1"/>
</dbReference>
<keyword evidence="1" id="KW-0175">Coiled coil</keyword>
<proteinExistence type="predicted"/>
<dbReference type="PANTHER" id="PTHR37984:SF5">
    <property type="entry name" value="PROTEIN NYNRIN-LIKE"/>
    <property type="match status" value="1"/>
</dbReference>
<accession>A0A2I0W8W5</accession>
<sequence length="244" mass="28276">MPRSLTSDRDVKFLSHFWRELWKRFKTRLQLSSSYHPQTDGQTKVVNRTLGNLLRCLVQEQPKSWDDVLGQAEFAFNSMPNRSTGKCPFSIVYTKMPNHVLDVAVIPNCKSKAASTWVDQFSDMLEKVRLKLQESNEKYKQDADQHRRKKVFQPGDVVWVRMQKERMPAGTCNKLNRKKFGPFSVKHQINDNAYVIDLPAEFNTSNTFNIVDLYPYFPPDEVHDVGDQLGKDTFAEGAYDAEHL</sequence>
<dbReference type="GO" id="GO:0015074">
    <property type="term" value="P:DNA integration"/>
    <property type="evidence" value="ECO:0007669"/>
    <property type="project" value="InterPro"/>
</dbReference>
<dbReference type="GO" id="GO:0003676">
    <property type="term" value="F:nucleic acid binding"/>
    <property type="evidence" value="ECO:0007669"/>
    <property type="project" value="InterPro"/>
</dbReference>
<evidence type="ECO:0000259" key="2">
    <source>
        <dbReference type="PROSITE" id="PS50994"/>
    </source>
</evidence>
<dbReference type="AlphaFoldDB" id="A0A2I0W8W5"/>
<evidence type="ECO:0000313" key="3">
    <source>
        <dbReference type="EMBL" id="PKU72104.1"/>
    </source>
</evidence>
<dbReference type="PANTHER" id="PTHR37984">
    <property type="entry name" value="PROTEIN CBG26694"/>
    <property type="match status" value="1"/>
</dbReference>
<dbReference type="InterPro" id="IPR050951">
    <property type="entry name" value="Retrovirus_Pol_polyprotein"/>
</dbReference>
<dbReference type="Pfam" id="PF24626">
    <property type="entry name" value="SH3_Tf2-1"/>
    <property type="match status" value="1"/>
</dbReference>
<dbReference type="Proteomes" id="UP000233837">
    <property type="component" value="Unassembled WGS sequence"/>
</dbReference>
<dbReference type="InterPro" id="IPR012337">
    <property type="entry name" value="RNaseH-like_sf"/>
</dbReference>
<name>A0A2I0W8W5_9ASPA</name>
<feature type="coiled-coil region" evidence="1">
    <location>
        <begin position="118"/>
        <end position="149"/>
    </location>
</feature>
<dbReference type="InterPro" id="IPR036397">
    <property type="entry name" value="RNaseH_sf"/>
</dbReference>
<dbReference type="SUPFAM" id="SSF53098">
    <property type="entry name" value="Ribonuclease H-like"/>
    <property type="match status" value="1"/>
</dbReference>
<gene>
    <name evidence="3" type="ORF">MA16_Dca006697</name>
</gene>
<dbReference type="InterPro" id="IPR001584">
    <property type="entry name" value="Integrase_cat-core"/>
</dbReference>